<protein>
    <submittedName>
        <fullName evidence="1">Uncharacterized protein</fullName>
    </submittedName>
</protein>
<evidence type="ECO:0000313" key="1">
    <source>
        <dbReference type="EMBL" id="GFR22048.1"/>
    </source>
</evidence>
<accession>A0A8X6HER2</accession>
<dbReference type="Proteomes" id="UP000887116">
    <property type="component" value="Unassembled WGS sequence"/>
</dbReference>
<sequence>MQALLKAEKRWASGELELQHQSLLENDPDASGNVFFNYENNGEVNTCTLNSSELNAVTERKLSKVTHFCRTCDK</sequence>
<dbReference type="EMBL" id="BMAO01038027">
    <property type="protein sequence ID" value="GFR22048.1"/>
    <property type="molecule type" value="Genomic_DNA"/>
</dbReference>
<dbReference type="OrthoDB" id="10396670at2759"/>
<keyword evidence="2" id="KW-1185">Reference proteome</keyword>
<evidence type="ECO:0000313" key="2">
    <source>
        <dbReference type="Proteomes" id="UP000887116"/>
    </source>
</evidence>
<proteinExistence type="predicted"/>
<reference evidence="1" key="1">
    <citation type="submission" date="2020-07" db="EMBL/GenBank/DDBJ databases">
        <title>Multicomponent nature underlies the extraordinary mechanical properties of spider dragline silk.</title>
        <authorList>
            <person name="Kono N."/>
            <person name="Nakamura H."/>
            <person name="Mori M."/>
            <person name="Yoshida Y."/>
            <person name="Ohtoshi R."/>
            <person name="Malay A.D."/>
            <person name="Moran D.A.P."/>
            <person name="Tomita M."/>
            <person name="Numata K."/>
            <person name="Arakawa K."/>
        </authorList>
    </citation>
    <scope>NUCLEOTIDE SEQUENCE</scope>
</reference>
<name>A0A8X6HER2_TRICU</name>
<gene>
    <name evidence="1" type="ORF">TNCT_263071</name>
</gene>
<organism evidence="1 2">
    <name type="scientific">Trichonephila clavata</name>
    <name type="common">Joro spider</name>
    <name type="synonym">Nephila clavata</name>
    <dbReference type="NCBI Taxonomy" id="2740835"/>
    <lineage>
        <taxon>Eukaryota</taxon>
        <taxon>Metazoa</taxon>
        <taxon>Ecdysozoa</taxon>
        <taxon>Arthropoda</taxon>
        <taxon>Chelicerata</taxon>
        <taxon>Arachnida</taxon>
        <taxon>Araneae</taxon>
        <taxon>Araneomorphae</taxon>
        <taxon>Entelegynae</taxon>
        <taxon>Araneoidea</taxon>
        <taxon>Nephilidae</taxon>
        <taxon>Trichonephila</taxon>
    </lineage>
</organism>
<comment type="caution">
    <text evidence="1">The sequence shown here is derived from an EMBL/GenBank/DDBJ whole genome shotgun (WGS) entry which is preliminary data.</text>
</comment>
<dbReference type="AlphaFoldDB" id="A0A8X6HER2"/>